<dbReference type="Proteomes" id="UP000245762">
    <property type="component" value="Unassembled WGS sequence"/>
</dbReference>
<dbReference type="RefSeq" id="WP_109660981.1">
    <property type="nucleotide sequence ID" value="NZ_QGEG01000001.1"/>
</dbReference>
<dbReference type="InterPro" id="IPR027795">
    <property type="entry name" value="CASTOR_ACT_dom"/>
</dbReference>
<proteinExistence type="predicted"/>
<comment type="caution">
    <text evidence="3">The sequence shown here is derived from an EMBL/GenBank/DDBJ whole genome shotgun (WGS) entry which is preliminary data.</text>
</comment>
<dbReference type="Pfam" id="PF10000">
    <property type="entry name" value="ACT_3"/>
    <property type="match status" value="1"/>
</dbReference>
<dbReference type="Pfam" id="PF13840">
    <property type="entry name" value="ACT_7"/>
    <property type="match status" value="1"/>
</dbReference>
<keyword evidence="3" id="KW-0808">Transferase</keyword>
<reference evidence="3 4" key="1">
    <citation type="submission" date="2018-05" db="EMBL/GenBank/DDBJ databases">
        <title>Complete genome sequence of Flagellimonas aquimarina ECD12 isolated from seaweed Ecklonia cava.</title>
        <authorList>
            <person name="Choi S."/>
            <person name="Seong C."/>
        </authorList>
    </citation>
    <scope>NUCLEOTIDE SEQUENCE [LARGE SCALE GENOMIC DNA]</scope>
    <source>
        <strain evidence="3 4">ECD12</strain>
    </source>
</reference>
<protein>
    <submittedName>
        <fullName evidence="3">Acetyltransferase</fullName>
    </submittedName>
</protein>
<feature type="domain" description="CASTOR ACT" evidence="2">
    <location>
        <begin position="70"/>
        <end position="125"/>
    </location>
</feature>
<dbReference type="SUPFAM" id="SSF55021">
    <property type="entry name" value="ACT-like"/>
    <property type="match status" value="2"/>
</dbReference>
<gene>
    <name evidence="3" type="ORF">DKG77_05565</name>
</gene>
<evidence type="ECO:0000313" key="4">
    <source>
        <dbReference type="Proteomes" id="UP000245762"/>
    </source>
</evidence>
<dbReference type="InterPro" id="IPR045865">
    <property type="entry name" value="ACT-like_dom_sf"/>
</dbReference>
<dbReference type="PANTHER" id="PTHR39199:SF1">
    <property type="entry name" value="BLR5128 PROTEIN"/>
    <property type="match status" value="1"/>
</dbReference>
<feature type="domain" description="DUF2241" evidence="1">
    <location>
        <begin position="2"/>
        <end position="69"/>
    </location>
</feature>
<dbReference type="PANTHER" id="PTHR39199">
    <property type="entry name" value="BLR5128 PROTEIN"/>
    <property type="match status" value="1"/>
</dbReference>
<dbReference type="EMBL" id="QGEG01000001">
    <property type="protein sequence ID" value="PWL40290.1"/>
    <property type="molecule type" value="Genomic_DNA"/>
</dbReference>
<dbReference type="Gene3D" id="3.30.2130.10">
    <property type="entry name" value="VC0802-like"/>
    <property type="match status" value="1"/>
</dbReference>
<dbReference type="OrthoDB" id="517867at2"/>
<keyword evidence="4" id="KW-1185">Reference proteome</keyword>
<name>A0A316LJJ1_9FLAO</name>
<dbReference type="GO" id="GO:0016740">
    <property type="term" value="F:transferase activity"/>
    <property type="evidence" value="ECO:0007669"/>
    <property type="project" value="UniProtKB-KW"/>
</dbReference>
<accession>A0A316LJJ1</accession>
<dbReference type="InterPro" id="IPR018717">
    <property type="entry name" value="DUF2241"/>
</dbReference>
<evidence type="ECO:0000259" key="1">
    <source>
        <dbReference type="Pfam" id="PF10000"/>
    </source>
</evidence>
<dbReference type="AlphaFoldDB" id="A0A316LJJ1"/>
<evidence type="ECO:0000313" key="3">
    <source>
        <dbReference type="EMBL" id="PWL40290.1"/>
    </source>
</evidence>
<sequence>MSGETNLVAILSKMKPVLHEESYVFVSVPESFQIDLTVVHGTFKEKEGITLILKKENADKLHLNYDYIASCITLMVHSSLQSVGLTAAVSNALAEKQISCNVVAAYYHDHIFIDKLDAKKAMDVLLKLTHTTKLKL</sequence>
<organism evidence="3 4">
    <name type="scientific">Flagellimonas aquimarina</name>
    <dbReference type="NCBI Taxonomy" id="2201895"/>
    <lineage>
        <taxon>Bacteria</taxon>
        <taxon>Pseudomonadati</taxon>
        <taxon>Bacteroidota</taxon>
        <taxon>Flavobacteriia</taxon>
        <taxon>Flavobacteriales</taxon>
        <taxon>Flavobacteriaceae</taxon>
        <taxon>Flagellimonas</taxon>
    </lineage>
</organism>
<evidence type="ECO:0000259" key="2">
    <source>
        <dbReference type="Pfam" id="PF13840"/>
    </source>
</evidence>